<dbReference type="RefSeq" id="WP_221330724.1">
    <property type="nucleotide sequence ID" value="NZ_BONT01000097.1"/>
</dbReference>
<dbReference type="EMBL" id="JACHGT010000002">
    <property type="protein sequence ID" value="MBB6033370.1"/>
    <property type="molecule type" value="Genomic_DNA"/>
</dbReference>
<sequence length="270" mass="28823">MVMGPTHAVSGAAIWLAGSAVADAVYNVHQTPAELMVGTIVCAGGALLPDLDCAGRVLKNRGGSTVARTFGPVTMIMAEATERIAWGFYSITRTKKDGKRNNGHRTLTHSWMFAGLIGLLFGWLASDFGKPAVIPILFFMIGLAMRGLMAEFAKEKGWFVIVVVSAVGAFAAYRSLPESRSYWLIGIAVAAGCVIHTLGDIITKMGCPLFFPLPIKKQVWYEIGVPDKMAVKVGGPFEKKVLTPGFTILGGIAAIAMLPEVRAAIVKLLE</sequence>
<evidence type="ECO:0000313" key="2">
    <source>
        <dbReference type="EMBL" id="MBB6033370.1"/>
    </source>
</evidence>
<name>A0A841FN51_9ACTN</name>
<gene>
    <name evidence="2" type="ORF">HNR73_001217</name>
</gene>
<proteinExistence type="predicted"/>
<feature type="transmembrane region" description="Helical" evidence="1">
    <location>
        <begin position="157"/>
        <end position="176"/>
    </location>
</feature>
<keyword evidence="1" id="KW-1133">Transmembrane helix</keyword>
<comment type="caution">
    <text evidence="2">The sequence shown here is derived from an EMBL/GenBank/DDBJ whole genome shotgun (WGS) entry which is preliminary data.</text>
</comment>
<dbReference type="Pfam" id="PF04307">
    <property type="entry name" value="YdjM"/>
    <property type="match status" value="1"/>
</dbReference>
<keyword evidence="2" id="KW-0378">Hydrolase</keyword>
<feature type="transmembrane region" description="Helical" evidence="1">
    <location>
        <begin position="132"/>
        <end position="150"/>
    </location>
</feature>
<evidence type="ECO:0000256" key="1">
    <source>
        <dbReference type="SAM" id="Phobius"/>
    </source>
</evidence>
<keyword evidence="1" id="KW-0812">Transmembrane</keyword>
<feature type="transmembrane region" description="Helical" evidence="1">
    <location>
        <begin position="106"/>
        <end position="126"/>
    </location>
</feature>
<dbReference type="AlphaFoldDB" id="A0A841FN51"/>
<accession>A0A841FN51</accession>
<keyword evidence="3" id="KW-1185">Reference proteome</keyword>
<reference evidence="2 3" key="1">
    <citation type="submission" date="2020-08" db="EMBL/GenBank/DDBJ databases">
        <title>Genomic Encyclopedia of Type Strains, Phase IV (KMG-IV): sequencing the most valuable type-strain genomes for metagenomic binning, comparative biology and taxonomic classification.</title>
        <authorList>
            <person name="Goeker M."/>
        </authorList>
    </citation>
    <scope>NUCLEOTIDE SEQUENCE [LARGE SCALE GENOMIC DNA]</scope>
    <source>
        <strain evidence="2 3">YIM 65646</strain>
    </source>
</reference>
<keyword evidence="1" id="KW-0472">Membrane</keyword>
<protein>
    <submittedName>
        <fullName evidence="2">Membrane-bound metal-dependent hydrolase YbcI (DUF457 family)</fullName>
    </submittedName>
</protein>
<feature type="transmembrane region" description="Helical" evidence="1">
    <location>
        <begin position="182"/>
        <end position="202"/>
    </location>
</feature>
<dbReference type="Proteomes" id="UP000548476">
    <property type="component" value="Unassembled WGS sequence"/>
</dbReference>
<dbReference type="InterPro" id="IPR007404">
    <property type="entry name" value="YdjM-like"/>
</dbReference>
<dbReference type="GO" id="GO:0016787">
    <property type="term" value="F:hydrolase activity"/>
    <property type="evidence" value="ECO:0007669"/>
    <property type="project" value="UniProtKB-KW"/>
</dbReference>
<evidence type="ECO:0000313" key="3">
    <source>
        <dbReference type="Proteomes" id="UP000548476"/>
    </source>
</evidence>
<organism evidence="2 3">
    <name type="scientific">Phytomonospora endophytica</name>
    <dbReference type="NCBI Taxonomy" id="714109"/>
    <lineage>
        <taxon>Bacteria</taxon>
        <taxon>Bacillati</taxon>
        <taxon>Actinomycetota</taxon>
        <taxon>Actinomycetes</taxon>
        <taxon>Micromonosporales</taxon>
        <taxon>Micromonosporaceae</taxon>
        <taxon>Phytomonospora</taxon>
    </lineage>
</organism>